<dbReference type="EMBL" id="ML014238">
    <property type="protein sequence ID" value="RKP00056.1"/>
    <property type="molecule type" value="Genomic_DNA"/>
</dbReference>
<evidence type="ECO:0000313" key="8">
    <source>
        <dbReference type="EMBL" id="RKP00056.1"/>
    </source>
</evidence>
<keyword evidence="9" id="KW-1185">Reference proteome</keyword>
<dbReference type="GO" id="GO:0000145">
    <property type="term" value="C:exocyst"/>
    <property type="evidence" value="ECO:0007669"/>
    <property type="project" value="TreeGrafter"/>
</dbReference>
<dbReference type="InterPro" id="IPR048625">
    <property type="entry name" value="Sec10_N"/>
</dbReference>
<dbReference type="Pfam" id="PF20667">
    <property type="entry name" value="Sec10_N"/>
    <property type="match status" value="1"/>
</dbReference>
<dbReference type="AlphaFoldDB" id="A0A4P9X4P2"/>
<dbReference type="PANTHER" id="PTHR12100:SF0">
    <property type="entry name" value="EXOCYST COMPLEX COMPONENT 5"/>
    <property type="match status" value="1"/>
</dbReference>
<accession>A0A4P9X4P2</accession>
<evidence type="ECO:0000259" key="7">
    <source>
        <dbReference type="Pfam" id="PF20667"/>
    </source>
</evidence>
<sequence>MRSTPSAALADFSPQAYADVFGATLEQLNKLKRTIQGKINNIEDEIAAGEPFRRQKLAQLQTATYHVQTAFEGLESGLADVGNTAVRIGEQLETIDKQRTRASEATDLIAILNELNTGRHGQLDALIDGGPAGESRAAIMVRRLSAIAREVDVTDIDRARKAIETYSEALEKRFLASFDSALRERHLGKMRQYARILTEFNGGDSVVGLWINQHEFFMNQTKLSAERLHSPLALGGDVTHPTLQQLCTDMNETCHRDWETLQAVFPVPSQVMGKFIQRMFAQTLQNYLENFLAAALDRSPLYFVQHLTLAHHLIWRLVRSLRNLELVSVNDAAYLTNLLERCAEDLFVPYLDHQRYQILEQRLFKALLGKALLVFNNYEAMHVKAMKLKNNPSKKTAANLSAQMTAFLSTLTGDKASEKESANRGPTSPDGRGVPCVETAMLMLQLHIASARRCHELTRKGDQPRAHTLFFKELIEHLGHDYLERALEMAIEDLQNADLTVAPTFAQLPMIPAVNDILQLLQIHFQHTVVPVVSSLAPCHREAVVLRNDLVAAVEFRINALLSKQLDAVSAWIDQLLSKQRKTEYRITETPEPDTPTATCQAIVAFLRVVFSKLSEHLAGPANQTADRENQMAFLNSVGLLLFHHLLDHVKKLSISCTGGLLLARDFALYHRIMSELDMPALTERFEMLKELGTLYIVKPENLWTVINEGHLAKVEAQVLFPFLQSRLDWSKMSQYERDLGLQKAVMRDRERR</sequence>
<dbReference type="GO" id="GO:0006887">
    <property type="term" value="P:exocytosis"/>
    <property type="evidence" value="ECO:0007669"/>
    <property type="project" value="UniProtKB-KW"/>
</dbReference>
<feature type="domain" description="Exocyst complex component Sec10 N-terminal" evidence="7">
    <location>
        <begin position="14"/>
        <end position="125"/>
    </location>
</feature>
<evidence type="ECO:0000256" key="1">
    <source>
        <dbReference type="ARBA" id="ARBA00006572"/>
    </source>
</evidence>
<keyword evidence="3" id="KW-0268">Exocytosis</keyword>
<comment type="similarity">
    <text evidence="1">Belongs to the SEC10 family.</text>
</comment>
<gene>
    <name evidence="8" type="ORF">CXG81DRAFT_13684</name>
</gene>
<dbReference type="OrthoDB" id="125856at2759"/>
<evidence type="ECO:0000256" key="5">
    <source>
        <dbReference type="SAM" id="MobiDB-lite"/>
    </source>
</evidence>
<dbReference type="STRING" id="1555241.A0A4P9X4P2"/>
<protein>
    <submittedName>
        <fullName evidence="8">Uncharacterized protein</fullName>
    </submittedName>
</protein>
<evidence type="ECO:0000256" key="4">
    <source>
        <dbReference type="ARBA" id="ARBA00023054"/>
    </source>
</evidence>
<evidence type="ECO:0000259" key="6">
    <source>
        <dbReference type="Pfam" id="PF07393"/>
    </source>
</evidence>
<dbReference type="InterPro" id="IPR009976">
    <property type="entry name" value="Sec10-like"/>
</dbReference>
<keyword evidence="2" id="KW-0813">Transport</keyword>
<dbReference type="Proteomes" id="UP000274922">
    <property type="component" value="Unassembled WGS sequence"/>
</dbReference>
<reference evidence="9" key="1">
    <citation type="journal article" date="2018" name="Nat. Microbiol.">
        <title>Leveraging single-cell genomics to expand the fungal tree of life.</title>
        <authorList>
            <person name="Ahrendt S.R."/>
            <person name="Quandt C.A."/>
            <person name="Ciobanu D."/>
            <person name="Clum A."/>
            <person name="Salamov A."/>
            <person name="Andreopoulos B."/>
            <person name="Cheng J.F."/>
            <person name="Woyke T."/>
            <person name="Pelin A."/>
            <person name="Henrissat B."/>
            <person name="Reynolds N.K."/>
            <person name="Benny G.L."/>
            <person name="Smith M.E."/>
            <person name="James T.Y."/>
            <person name="Grigoriev I.V."/>
        </authorList>
    </citation>
    <scope>NUCLEOTIDE SEQUENCE [LARGE SCALE GENOMIC DNA]</scope>
    <source>
        <strain evidence="9">ATCC 52028</strain>
    </source>
</reference>
<organism evidence="8 9">
    <name type="scientific">Caulochytrium protostelioides</name>
    <dbReference type="NCBI Taxonomy" id="1555241"/>
    <lineage>
        <taxon>Eukaryota</taxon>
        <taxon>Fungi</taxon>
        <taxon>Fungi incertae sedis</taxon>
        <taxon>Chytridiomycota</taxon>
        <taxon>Chytridiomycota incertae sedis</taxon>
        <taxon>Chytridiomycetes</taxon>
        <taxon>Caulochytriales</taxon>
        <taxon>Caulochytriaceae</taxon>
        <taxon>Caulochytrium</taxon>
    </lineage>
</organism>
<feature type="region of interest" description="Disordered" evidence="5">
    <location>
        <begin position="415"/>
        <end position="434"/>
    </location>
</feature>
<evidence type="ECO:0000256" key="2">
    <source>
        <dbReference type="ARBA" id="ARBA00022448"/>
    </source>
</evidence>
<dbReference type="Pfam" id="PF07393">
    <property type="entry name" value="Sec10_HB"/>
    <property type="match status" value="1"/>
</dbReference>
<name>A0A4P9X4P2_9FUNG</name>
<evidence type="ECO:0000256" key="3">
    <source>
        <dbReference type="ARBA" id="ARBA00022483"/>
    </source>
</evidence>
<evidence type="ECO:0000313" key="9">
    <source>
        <dbReference type="Proteomes" id="UP000274922"/>
    </source>
</evidence>
<feature type="domain" description="Exocyst complex component Sec10-like alpha-helical bundle" evidence="6">
    <location>
        <begin position="136"/>
        <end position="733"/>
    </location>
</feature>
<dbReference type="InterPro" id="IPR048627">
    <property type="entry name" value="Sec10_HB"/>
</dbReference>
<dbReference type="PANTHER" id="PTHR12100">
    <property type="entry name" value="SEC10"/>
    <property type="match status" value="1"/>
</dbReference>
<keyword evidence="4" id="KW-0175">Coiled coil</keyword>
<dbReference type="GO" id="GO:0006893">
    <property type="term" value="P:Golgi to plasma membrane transport"/>
    <property type="evidence" value="ECO:0007669"/>
    <property type="project" value="TreeGrafter"/>
</dbReference>
<proteinExistence type="inferred from homology"/>